<dbReference type="CDD" id="cd08233">
    <property type="entry name" value="butanediol_DH_like"/>
    <property type="match status" value="1"/>
</dbReference>
<evidence type="ECO:0000256" key="6">
    <source>
        <dbReference type="RuleBase" id="RU361277"/>
    </source>
</evidence>
<dbReference type="InterPro" id="IPR036291">
    <property type="entry name" value="NAD(P)-bd_dom_sf"/>
</dbReference>
<evidence type="ECO:0000256" key="2">
    <source>
        <dbReference type="ARBA" id="ARBA00008072"/>
    </source>
</evidence>
<dbReference type="FunFam" id="3.40.50.720:FF:000003">
    <property type="entry name" value="S-(hydroxymethyl)glutathione dehydrogenase"/>
    <property type="match status" value="1"/>
</dbReference>
<keyword evidence="5" id="KW-0560">Oxidoreductase</keyword>
<dbReference type="PANTHER" id="PTHR43161">
    <property type="entry name" value="SORBITOL DEHYDROGENASE"/>
    <property type="match status" value="1"/>
</dbReference>
<dbReference type="InterPro" id="IPR013149">
    <property type="entry name" value="ADH-like_C"/>
</dbReference>
<protein>
    <submittedName>
        <fullName evidence="8">2,3-butanediol dehydrogenase</fullName>
    </submittedName>
</protein>
<dbReference type="Proteomes" id="UP000317288">
    <property type="component" value="Unassembled WGS sequence"/>
</dbReference>
<evidence type="ECO:0000259" key="7">
    <source>
        <dbReference type="SMART" id="SM00829"/>
    </source>
</evidence>
<dbReference type="GO" id="GO:0016616">
    <property type="term" value="F:oxidoreductase activity, acting on the CH-OH group of donors, NAD or NADP as acceptor"/>
    <property type="evidence" value="ECO:0007669"/>
    <property type="project" value="UniProtKB-ARBA"/>
</dbReference>
<dbReference type="Gene3D" id="3.40.50.720">
    <property type="entry name" value="NAD(P)-binding Rossmann-like Domain"/>
    <property type="match status" value="1"/>
</dbReference>
<evidence type="ECO:0000256" key="3">
    <source>
        <dbReference type="ARBA" id="ARBA00022723"/>
    </source>
</evidence>
<evidence type="ECO:0000313" key="8">
    <source>
        <dbReference type="EMBL" id="TVU92532.1"/>
    </source>
</evidence>
<dbReference type="PROSITE" id="PS00059">
    <property type="entry name" value="ADH_ZINC"/>
    <property type="match status" value="1"/>
</dbReference>
<dbReference type="SMART" id="SM00829">
    <property type="entry name" value="PKS_ER"/>
    <property type="match status" value="1"/>
</dbReference>
<organism evidence="8 9">
    <name type="scientific">Vreelandella titanicae</name>
    <dbReference type="NCBI Taxonomy" id="664683"/>
    <lineage>
        <taxon>Bacteria</taxon>
        <taxon>Pseudomonadati</taxon>
        <taxon>Pseudomonadota</taxon>
        <taxon>Gammaproteobacteria</taxon>
        <taxon>Oceanospirillales</taxon>
        <taxon>Halomonadaceae</taxon>
        <taxon>Vreelandella</taxon>
    </lineage>
</organism>
<dbReference type="InterPro" id="IPR002328">
    <property type="entry name" value="ADH_Zn_CS"/>
</dbReference>
<evidence type="ECO:0000313" key="9">
    <source>
        <dbReference type="Proteomes" id="UP000317288"/>
    </source>
</evidence>
<dbReference type="PANTHER" id="PTHR43161:SF26">
    <property type="entry name" value="GALACTITOL 1-PHOSPHATE 5-DEHYDROGENASE"/>
    <property type="match status" value="1"/>
</dbReference>
<dbReference type="GO" id="GO:0008270">
    <property type="term" value="F:zinc ion binding"/>
    <property type="evidence" value="ECO:0007669"/>
    <property type="project" value="InterPro"/>
</dbReference>
<evidence type="ECO:0000256" key="1">
    <source>
        <dbReference type="ARBA" id="ARBA00001947"/>
    </source>
</evidence>
<dbReference type="InterPro" id="IPR020843">
    <property type="entry name" value="ER"/>
</dbReference>
<dbReference type="InterPro" id="IPR011032">
    <property type="entry name" value="GroES-like_sf"/>
</dbReference>
<gene>
    <name evidence="8" type="ORF">FQP89_03795</name>
</gene>
<proteinExistence type="inferred from homology"/>
<comment type="caution">
    <text evidence="8">The sequence shown here is derived from an EMBL/GenBank/DDBJ whole genome shotgun (WGS) entry which is preliminary data.</text>
</comment>
<feature type="domain" description="Enoyl reductase (ER)" evidence="7">
    <location>
        <begin position="8"/>
        <end position="349"/>
    </location>
</feature>
<dbReference type="EMBL" id="VNFE01000001">
    <property type="protein sequence ID" value="TVU92532.1"/>
    <property type="molecule type" value="Genomic_DNA"/>
</dbReference>
<dbReference type="SUPFAM" id="SSF51735">
    <property type="entry name" value="NAD(P)-binding Rossmann-fold domains"/>
    <property type="match status" value="1"/>
</dbReference>
<comment type="cofactor">
    <cofactor evidence="1 6">
        <name>Zn(2+)</name>
        <dbReference type="ChEBI" id="CHEBI:29105"/>
    </cofactor>
</comment>
<dbReference type="AlphaFoldDB" id="A0A558JG92"/>
<accession>A0A558JG92</accession>
<keyword evidence="4 6" id="KW-0862">Zinc</keyword>
<sequence>MNAAVWEGRLDINVKEVPTPSTPEPGWVNIKVEWCGICGSDLHEYLAGPVFIPVGTPHPRTGIKDQCVLGHEFSGEVVEVGKSVSSISVGDRVTASACQHCGECLYCQEGQPNLCETVAFTGLMNHGGFASYLSVPANVVYKVPDNVSFESAALVEPLSVGMHAVKTAGPIQGKTVVVLGAGTIGLCTIMCAKASGAGKIIAVEMSKERKKKALELGAHIVVDPKDGDPIEQVKLHSNGYGASVTFECIGHKDTAKLAVDLTRKAGRIVLVGIFEEPSNYNFFEVVATEKEIIGSLAYQDEFKEVITMISNGKLETESLITGKISLNNIVDKGFKELIENKDVNIKILVSPS</sequence>
<evidence type="ECO:0000256" key="4">
    <source>
        <dbReference type="ARBA" id="ARBA00022833"/>
    </source>
</evidence>
<dbReference type="Pfam" id="PF00107">
    <property type="entry name" value="ADH_zinc_N"/>
    <property type="match status" value="1"/>
</dbReference>
<comment type="similarity">
    <text evidence="2 6">Belongs to the zinc-containing alcohol dehydrogenase family.</text>
</comment>
<dbReference type="InterPro" id="IPR013154">
    <property type="entry name" value="ADH-like_N"/>
</dbReference>
<dbReference type="Gene3D" id="3.90.180.10">
    <property type="entry name" value="Medium-chain alcohol dehydrogenases, catalytic domain"/>
    <property type="match status" value="1"/>
</dbReference>
<name>A0A558JG92_9GAMM</name>
<evidence type="ECO:0000256" key="5">
    <source>
        <dbReference type="ARBA" id="ARBA00023002"/>
    </source>
</evidence>
<keyword evidence="3 6" id="KW-0479">Metal-binding</keyword>
<dbReference type="Pfam" id="PF08240">
    <property type="entry name" value="ADH_N"/>
    <property type="match status" value="1"/>
</dbReference>
<dbReference type="SUPFAM" id="SSF50129">
    <property type="entry name" value="GroES-like"/>
    <property type="match status" value="1"/>
</dbReference>
<reference evidence="8 9" key="1">
    <citation type="submission" date="2019-07" db="EMBL/GenBank/DDBJ databases">
        <title>Diversity of Bacteria from Kongsfjorden, Arctic.</title>
        <authorList>
            <person name="Yu Y."/>
        </authorList>
    </citation>
    <scope>NUCLEOTIDE SEQUENCE [LARGE SCALE GENOMIC DNA]</scope>
    <source>
        <strain evidence="8 9">SM1922</strain>
    </source>
</reference>